<organism evidence="2 3">
    <name type="scientific">Rhodoglobus vestalii</name>
    <dbReference type="NCBI Taxonomy" id="193384"/>
    <lineage>
        <taxon>Bacteria</taxon>
        <taxon>Bacillati</taxon>
        <taxon>Actinomycetota</taxon>
        <taxon>Actinomycetes</taxon>
        <taxon>Micrococcales</taxon>
        <taxon>Microbacteriaceae</taxon>
        <taxon>Rhodoglobus</taxon>
    </lineage>
</organism>
<dbReference type="Proteomes" id="UP000316560">
    <property type="component" value="Unassembled WGS sequence"/>
</dbReference>
<keyword evidence="3" id="KW-1185">Reference proteome</keyword>
<feature type="compositionally biased region" description="Acidic residues" evidence="1">
    <location>
        <begin position="115"/>
        <end position="136"/>
    </location>
</feature>
<dbReference type="EMBL" id="VFRA01000001">
    <property type="protein sequence ID" value="TQO20616.1"/>
    <property type="molecule type" value="Genomic_DNA"/>
</dbReference>
<reference evidence="2 3" key="1">
    <citation type="submission" date="2019-06" db="EMBL/GenBank/DDBJ databases">
        <title>Sequencing the genomes of 1000 actinobacteria strains.</title>
        <authorList>
            <person name="Klenk H.-P."/>
        </authorList>
    </citation>
    <scope>NUCLEOTIDE SEQUENCE [LARGE SCALE GENOMIC DNA]</scope>
    <source>
        <strain evidence="2 3">DSM 21947</strain>
    </source>
</reference>
<name>A0A8H2PUL1_9MICO</name>
<sequence length="209" mass="22591">MLSSRYDALARGALLEITDTASIGALAGEQVESDGTVSVIFASAMRGYPGWNWTVSIAHVEGAEPTVLEAELMPAEGALLSPDWVPWSERLADYKAAQAATEAADVEKAAADEAAGQDDDDDDLDHDDDDDDDDYDSGIFRGGDHDGVNVDDLDEPDDDDDGLDDAESEDDDDDDELNDDDDDELDDDDDDDDELDDDDDDDDDSEEDD</sequence>
<dbReference type="RefSeq" id="WP_141990909.1">
    <property type="nucleotide sequence ID" value="NZ_VFRA01000001.1"/>
</dbReference>
<dbReference type="OrthoDB" id="3210158at2"/>
<evidence type="ECO:0000256" key="1">
    <source>
        <dbReference type="SAM" id="MobiDB-lite"/>
    </source>
</evidence>
<dbReference type="Pfam" id="PF11228">
    <property type="entry name" value="DUF3027"/>
    <property type="match status" value="1"/>
</dbReference>
<evidence type="ECO:0000313" key="2">
    <source>
        <dbReference type="EMBL" id="TQO20616.1"/>
    </source>
</evidence>
<evidence type="ECO:0000313" key="3">
    <source>
        <dbReference type="Proteomes" id="UP000316560"/>
    </source>
</evidence>
<comment type="caution">
    <text evidence="2">The sequence shown here is derived from an EMBL/GenBank/DDBJ whole genome shotgun (WGS) entry which is preliminary data.</text>
</comment>
<accession>A0A8H2PUL1</accession>
<feature type="region of interest" description="Disordered" evidence="1">
    <location>
        <begin position="103"/>
        <end position="209"/>
    </location>
</feature>
<gene>
    <name evidence="2" type="ORF">FB472_2254</name>
</gene>
<dbReference type="InterPro" id="IPR021391">
    <property type="entry name" value="DUF3027"/>
</dbReference>
<feature type="compositionally biased region" description="Acidic residues" evidence="1">
    <location>
        <begin position="149"/>
        <end position="209"/>
    </location>
</feature>
<dbReference type="AlphaFoldDB" id="A0A8H2PUL1"/>
<protein>
    <submittedName>
        <fullName evidence="2">DUF3027 family protein</fullName>
    </submittedName>
</protein>
<proteinExistence type="predicted"/>